<protein>
    <submittedName>
        <fullName evidence="1">Uncharacterized protein</fullName>
    </submittedName>
</protein>
<accession>L8WM77</accession>
<gene>
    <name evidence="1" type="ORF">AG1IA_06711</name>
</gene>
<dbReference type="EMBL" id="AFRT01001852">
    <property type="protein sequence ID" value="ELU39256.1"/>
    <property type="molecule type" value="Genomic_DNA"/>
</dbReference>
<organism evidence="1 2">
    <name type="scientific">Thanatephorus cucumeris (strain AG1-IA)</name>
    <name type="common">Rice sheath blight fungus</name>
    <name type="synonym">Rhizoctonia solani</name>
    <dbReference type="NCBI Taxonomy" id="983506"/>
    <lineage>
        <taxon>Eukaryota</taxon>
        <taxon>Fungi</taxon>
        <taxon>Dikarya</taxon>
        <taxon>Basidiomycota</taxon>
        <taxon>Agaricomycotina</taxon>
        <taxon>Agaricomycetes</taxon>
        <taxon>Cantharellales</taxon>
        <taxon>Ceratobasidiaceae</taxon>
        <taxon>Rhizoctonia</taxon>
        <taxon>Rhizoctonia solani AG-1</taxon>
    </lineage>
</organism>
<dbReference type="Proteomes" id="UP000011668">
    <property type="component" value="Unassembled WGS sequence"/>
</dbReference>
<name>L8WM77_THACA</name>
<evidence type="ECO:0000313" key="2">
    <source>
        <dbReference type="Proteomes" id="UP000011668"/>
    </source>
</evidence>
<dbReference type="AlphaFoldDB" id="L8WM77"/>
<sequence>MLTILRSDSSPLLDPPLYPAVGCGCRSAHKLCLHFLTSCEFLKKQVVVQNEVHPIRSSPNHSIPACAKENTWQDCQIYSCFSHDVLSGIFLAVLYDPTDKVGSSAAVAFMARPVEMIYRRLCSLLAVYTSWRNIGLTHGALWSVIPLVDPEFGDGLCFAASLGKHSDSRFRADFPASDLSRYEVINIHETSDAIFPLTEVLELLIRHGAIGSISNSFIGRRIGSLFGSVNKQSELLRRSPPYFDHEFSYTMQSLSVLWTEAASLEWKSPVFSSRLVVLHISNLSLGDQSDMEASILELTTAN</sequence>
<dbReference type="HOGENOM" id="CLU_921906_0_0_1"/>
<proteinExistence type="predicted"/>
<dbReference type="PROSITE" id="PS51257">
    <property type="entry name" value="PROKAR_LIPOPROTEIN"/>
    <property type="match status" value="1"/>
</dbReference>
<reference evidence="1 2" key="1">
    <citation type="journal article" date="2013" name="Nat. Commun.">
        <title>The evolution and pathogenic mechanisms of the rice sheath blight pathogen.</title>
        <authorList>
            <person name="Zheng A."/>
            <person name="Lin R."/>
            <person name="Xu L."/>
            <person name="Qin P."/>
            <person name="Tang C."/>
            <person name="Ai P."/>
            <person name="Zhang D."/>
            <person name="Liu Y."/>
            <person name="Sun Z."/>
            <person name="Feng H."/>
            <person name="Wang Y."/>
            <person name="Chen Y."/>
            <person name="Liang X."/>
            <person name="Fu R."/>
            <person name="Li Q."/>
            <person name="Zhang J."/>
            <person name="Yu X."/>
            <person name="Xie Z."/>
            <person name="Ding L."/>
            <person name="Guan P."/>
            <person name="Tang J."/>
            <person name="Liang Y."/>
            <person name="Wang S."/>
            <person name="Deng Q."/>
            <person name="Li S."/>
            <person name="Zhu J."/>
            <person name="Wang L."/>
            <person name="Liu H."/>
            <person name="Li P."/>
        </authorList>
    </citation>
    <scope>NUCLEOTIDE SEQUENCE [LARGE SCALE GENOMIC DNA]</scope>
    <source>
        <strain evidence="2">AG-1 IA</strain>
    </source>
</reference>
<dbReference type="OrthoDB" id="2269034at2759"/>
<comment type="caution">
    <text evidence="1">The sequence shown here is derived from an EMBL/GenBank/DDBJ whole genome shotgun (WGS) entry which is preliminary data.</text>
</comment>
<keyword evidence="2" id="KW-1185">Reference proteome</keyword>
<evidence type="ECO:0000313" key="1">
    <source>
        <dbReference type="EMBL" id="ELU39256.1"/>
    </source>
</evidence>